<dbReference type="HOGENOM" id="CLU_466462_0_0_1"/>
<feature type="region of interest" description="Disordered" evidence="1">
    <location>
        <begin position="1"/>
        <end position="29"/>
    </location>
</feature>
<dbReference type="Proteomes" id="UP000006591">
    <property type="component" value="Chromosome 2"/>
</dbReference>
<dbReference type="AlphaFoldDB" id="A0A0E0G1G7"/>
<proteinExistence type="predicted"/>
<keyword evidence="3" id="KW-1185">Reference proteome</keyword>
<evidence type="ECO:0000256" key="1">
    <source>
        <dbReference type="SAM" id="MobiDB-lite"/>
    </source>
</evidence>
<name>A0A0E0G1G7_ORYNI</name>
<protein>
    <submittedName>
        <fullName evidence="2">Uncharacterized protein</fullName>
    </submittedName>
</protein>
<evidence type="ECO:0000313" key="3">
    <source>
        <dbReference type="Proteomes" id="UP000006591"/>
    </source>
</evidence>
<evidence type="ECO:0000313" key="2">
    <source>
        <dbReference type="EnsemblPlants" id="ONIVA02G04250.3"/>
    </source>
</evidence>
<reference evidence="2" key="1">
    <citation type="submission" date="2015-04" db="UniProtKB">
        <authorList>
            <consortium name="EnsemblPlants"/>
        </authorList>
    </citation>
    <scope>IDENTIFICATION</scope>
    <source>
        <strain evidence="2">SL10</strain>
    </source>
</reference>
<sequence length="651" mass="70711">MESMSWASESIRRSERAAPRRGAGSLEESDTKAMDFKFPILFVGEVNLSKLSRETVAPESKGRTFTYSRGDVATELVVPKIKNSKRCRAAAEGGRSPLRRLKLTSRTTMLPEDINSAGRPPDRELYDRLRRDKLVMPSHTQQSVPFCHDMAMPPSCDSSAMNRRRELFSCSTQAMAEVATARSSSNNAAVARPEEGIASLLLHGECCAICMNSLIGAAFGVICGNLEAKIPAATFSPTMSDGLGKRELPAKREGGAAASSGSLEVSHVFFPLLICAVARKGGNPPESKPPQPADEQLAQINRVDIGVVNLGKLTRQLVSPEVDEITWERPSDVVGISLEKSKGRTFTYSRGDVATELVVPKIKNSKRWRIAAEGGRSPLRRLKLTSRTTMLPEDISSAGRPPDRELYDRLRRNKLVSSPSDGAICPSRPLEVRRTSMTAPSSLQVMPSHTQQFVPFCHDMAMPPSCDSSARNRRRELFCSTQAMAEVATMRSSSNNAAVARPEYGIASLLLHGECGVICMNSLIPAICIVEVPVFPIGSSKTFGGTLSDFSIGISTKADGISPERLLFEMSIWNKKFRLLIQSAKDGALAQNEVGICPVNLLLLALSTTRLFILSHVVDGKFPVNKLLEMFNTCSGRSGVEDGSSLSPPVK</sequence>
<dbReference type="Gramene" id="ONIVA02G04250.3">
    <property type="protein sequence ID" value="ONIVA02G04250.3"/>
    <property type="gene ID" value="ONIVA02G04250"/>
</dbReference>
<accession>A0A0E0G1G7</accession>
<reference evidence="2" key="2">
    <citation type="submission" date="2018-04" db="EMBL/GenBank/DDBJ databases">
        <title>OnivRS2 (Oryza nivara Reference Sequence Version 2).</title>
        <authorList>
            <person name="Zhang J."/>
            <person name="Kudrna D."/>
            <person name="Lee S."/>
            <person name="Talag J."/>
            <person name="Rajasekar S."/>
            <person name="Welchert J."/>
            <person name="Hsing Y.-I."/>
            <person name="Wing R.A."/>
        </authorList>
    </citation>
    <scope>NUCLEOTIDE SEQUENCE [LARGE SCALE GENOMIC DNA]</scope>
    <source>
        <strain evidence="2">SL10</strain>
    </source>
</reference>
<organism evidence="2">
    <name type="scientific">Oryza nivara</name>
    <name type="common">Indian wild rice</name>
    <name type="synonym">Oryza sativa f. spontanea</name>
    <dbReference type="NCBI Taxonomy" id="4536"/>
    <lineage>
        <taxon>Eukaryota</taxon>
        <taxon>Viridiplantae</taxon>
        <taxon>Streptophyta</taxon>
        <taxon>Embryophyta</taxon>
        <taxon>Tracheophyta</taxon>
        <taxon>Spermatophyta</taxon>
        <taxon>Magnoliopsida</taxon>
        <taxon>Liliopsida</taxon>
        <taxon>Poales</taxon>
        <taxon>Poaceae</taxon>
        <taxon>BOP clade</taxon>
        <taxon>Oryzoideae</taxon>
        <taxon>Oryzeae</taxon>
        <taxon>Oryzinae</taxon>
        <taxon>Oryza</taxon>
    </lineage>
</organism>
<dbReference type="EnsemblPlants" id="ONIVA02G04250.3">
    <property type="protein sequence ID" value="ONIVA02G04250.3"/>
    <property type="gene ID" value="ONIVA02G04250"/>
</dbReference>